<sequence length="143" mass="16261">MDGAYLSALAALAGSSIGAFASFATTWLNQSYQQRVQRLSNEMSRRERIFGEFIDEASKVYGDAMESNLTDTAKLVKLYSIKNRMKLFSGDEVIARAEEVLQLIVKRYSSEKVDFSHFDANSLRESDLLYGFTEACRKEIIRY</sequence>
<evidence type="ECO:0000256" key="1">
    <source>
        <dbReference type="SAM" id="SignalP"/>
    </source>
</evidence>
<evidence type="ECO:0000313" key="3">
    <source>
        <dbReference type="Proteomes" id="UP001555786"/>
    </source>
</evidence>
<proteinExistence type="predicted"/>
<reference evidence="2 3" key="1">
    <citation type="submission" date="2024-07" db="EMBL/GenBank/DDBJ databases">
        <title>Description of Labrys sedimenti sp. nov., isolated from a diclofenac-degrading enrichment culture.</title>
        <authorList>
            <person name="Tancsics A."/>
            <person name="Csepanyi A."/>
        </authorList>
    </citation>
    <scope>NUCLEOTIDE SEQUENCE [LARGE SCALE GENOMIC DNA]</scope>
    <source>
        <strain evidence="2 3">LMG 23578</strain>
    </source>
</reference>
<keyword evidence="3" id="KW-1185">Reference proteome</keyword>
<gene>
    <name evidence="2" type="ORF">ABXS05_01585</name>
</gene>
<keyword evidence="1" id="KW-0732">Signal</keyword>
<feature type="signal peptide" evidence="1">
    <location>
        <begin position="1"/>
        <end position="21"/>
    </location>
</feature>
<dbReference type="RefSeq" id="WP_311938339.1">
    <property type="nucleotide sequence ID" value="NZ_JAVSCS010000018.1"/>
</dbReference>
<organism evidence="2 3">
    <name type="scientific">Labrys neptuniae</name>
    <dbReference type="NCBI Taxonomy" id="376174"/>
    <lineage>
        <taxon>Bacteria</taxon>
        <taxon>Pseudomonadati</taxon>
        <taxon>Pseudomonadota</taxon>
        <taxon>Alphaproteobacteria</taxon>
        <taxon>Hyphomicrobiales</taxon>
        <taxon>Xanthobacteraceae</taxon>
        <taxon>Labrys</taxon>
    </lineage>
</organism>
<feature type="chain" id="PRO_5045335858" evidence="1">
    <location>
        <begin position="22"/>
        <end position="143"/>
    </location>
</feature>
<dbReference type="Proteomes" id="UP001555786">
    <property type="component" value="Unassembled WGS sequence"/>
</dbReference>
<accession>A0ABV3PFC5</accession>
<evidence type="ECO:0000313" key="2">
    <source>
        <dbReference type="EMBL" id="MEW9304213.1"/>
    </source>
</evidence>
<comment type="caution">
    <text evidence="2">The sequence shown here is derived from an EMBL/GenBank/DDBJ whole genome shotgun (WGS) entry which is preliminary data.</text>
</comment>
<name>A0ABV3PFC5_9HYPH</name>
<protein>
    <submittedName>
        <fullName evidence="2">Uncharacterized protein</fullName>
    </submittedName>
</protein>
<dbReference type="EMBL" id="JBFNQD010000001">
    <property type="protein sequence ID" value="MEW9304213.1"/>
    <property type="molecule type" value="Genomic_DNA"/>
</dbReference>